<evidence type="ECO:0000256" key="3">
    <source>
        <dbReference type="ARBA" id="ARBA00023134"/>
    </source>
</evidence>
<dbReference type="OrthoDB" id="291701at2759"/>
<sequence>MSTYKYLFKFIIIGDSYVGKSCLVQQFLHERPRQEHEATVGIEFGVKDINLSGSIIRLSIWDTAGQETFRSLIRAYYRSAIGVLLCYDCSSMQSFNGVEKWVQEVNDNGNENVVIALVCNKIDLQDRQVSSVQGRQYAVDHGFLYAEVSALNGVGVQQLFRDLSLEIIRRIDSSFIVLGKHLQGIVIGEANLSPTKQIITLELDESQQQKNQKKKKTCC</sequence>
<evidence type="ECO:0000313" key="4">
    <source>
        <dbReference type="EMBL" id="CAD8145060.1"/>
    </source>
</evidence>
<comment type="similarity">
    <text evidence="1">Belongs to the small GTPase superfamily. Rab family.</text>
</comment>
<keyword evidence="3" id="KW-0342">GTP-binding</keyword>
<dbReference type="CDD" id="cd00154">
    <property type="entry name" value="Rab"/>
    <property type="match status" value="1"/>
</dbReference>
<dbReference type="SMART" id="SM00173">
    <property type="entry name" value="RAS"/>
    <property type="match status" value="1"/>
</dbReference>
<comment type="caution">
    <text evidence="4">The sequence shown here is derived from an EMBL/GenBank/DDBJ whole genome shotgun (WGS) entry which is preliminary data.</text>
</comment>
<dbReference type="NCBIfam" id="TIGR00231">
    <property type="entry name" value="small_GTP"/>
    <property type="match status" value="1"/>
</dbReference>
<evidence type="ECO:0000256" key="2">
    <source>
        <dbReference type="ARBA" id="ARBA00022741"/>
    </source>
</evidence>
<evidence type="ECO:0000313" key="5">
    <source>
        <dbReference type="Proteomes" id="UP000683925"/>
    </source>
</evidence>
<dbReference type="PANTHER" id="PTHR47979">
    <property type="entry name" value="DRAB11-RELATED"/>
    <property type="match status" value="1"/>
</dbReference>
<name>A0A8S1SY11_PAROT</name>
<dbReference type="InterPro" id="IPR050209">
    <property type="entry name" value="Rab_GTPases_membrane_traffic"/>
</dbReference>
<dbReference type="Proteomes" id="UP000683925">
    <property type="component" value="Unassembled WGS sequence"/>
</dbReference>
<dbReference type="PROSITE" id="PS51421">
    <property type="entry name" value="RAS"/>
    <property type="match status" value="1"/>
</dbReference>
<dbReference type="SMART" id="SM00176">
    <property type="entry name" value="RAN"/>
    <property type="match status" value="1"/>
</dbReference>
<dbReference type="Pfam" id="PF00071">
    <property type="entry name" value="Ras"/>
    <property type="match status" value="1"/>
</dbReference>
<dbReference type="OMA" id="RYMETSA"/>
<evidence type="ECO:0000256" key="1">
    <source>
        <dbReference type="ARBA" id="ARBA00006270"/>
    </source>
</evidence>
<accession>A0A8S1SY11</accession>
<dbReference type="SMART" id="SM00174">
    <property type="entry name" value="RHO"/>
    <property type="match status" value="1"/>
</dbReference>
<reference evidence="4" key="1">
    <citation type="submission" date="2021-01" db="EMBL/GenBank/DDBJ databases">
        <authorList>
            <consortium name="Genoscope - CEA"/>
            <person name="William W."/>
        </authorList>
    </citation>
    <scope>NUCLEOTIDE SEQUENCE</scope>
</reference>
<keyword evidence="5" id="KW-1185">Reference proteome</keyword>
<dbReference type="SMART" id="SM00175">
    <property type="entry name" value="RAB"/>
    <property type="match status" value="1"/>
</dbReference>
<proteinExistence type="inferred from homology"/>
<keyword evidence="2" id="KW-0547">Nucleotide-binding</keyword>
<gene>
    <name evidence="4" type="ORF">POCTA_138.1.T0170032</name>
</gene>
<dbReference type="EMBL" id="CAJJDP010000017">
    <property type="protein sequence ID" value="CAD8145060.1"/>
    <property type="molecule type" value="Genomic_DNA"/>
</dbReference>
<dbReference type="AlphaFoldDB" id="A0A8S1SY11"/>
<dbReference type="GO" id="GO:0003924">
    <property type="term" value="F:GTPase activity"/>
    <property type="evidence" value="ECO:0007669"/>
    <property type="project" value="InterPro"/>
</dbReference>
<dbReference type="FunFam" id="3.40.50.300:FF:001072">
    <property type="entry name" value="Rab family GTPase"/>
    <property type="match status" value="1"/>
</dbReference>
<organism evidence="4 5">
    <name type="scientific">Paramecium octaurelia</name>
    <dbReference type="NCBI Taxonomy" id="43137"/>
    <lineage>
        <taxon>Eukaryota</taxon>
        <taxon>Sar</taxon>
        <taxon>Alveolata</taxon>
        <taxon>Ciliophora</taxon>
        <taxon>Intramacronucleata</taxon>
        <taxon>Oligohymenophorea</taxon>
        <taxon>Peniculida</taxon>
        <taxon>Parameciidae</taxon>
        <taxon>Paramecium</taxon>
    </lineage>
</organism>
<dbReference type="PROSITE" id="PS51419">
    <property type="entry name" value="RAB"/>
    <property type="match status" value="1"/>
</dbReference>
<protein>
    <submittedName>
        <fullName evidence="4">Uncharacterized protein</fullName>
    </submittedName>
</protein>
<dbReference type="GO" id="GO:0005525">
    <property type="term" value="F:GTP binding"/>
    <property type="evidence" value="ECO:0007669"/>
    <property type="project" value="UniProtKB-KW"/>
</dbReference>
<dbReference type="InterPro" id="IPR005225">
    <property type="entry name" value="Small_GTP-bd"/>
</dbReference>
<dbReference type="InterPro" id="IPR001806">
    <property type="entry name" value="Small_GTPase"/>
</dbReference>